<dbReference type="Pfam" id="PF02701">
    <property type="entry name" value="Zn_ribbon_Dof"/>
    <property type="match status" value="1"/>
</dbReference>
<evidence type="ECO:0000259" key="9">
    <source>
        <dbReference type="PROSITE" id="PS50884"/>
    </source>
</evidence>
<keyword evidence="7" id="KW-0539">Nucleus</keyword>
<reference evidence="10" key="1">
    <citation type="submission" date="2024-02" db="EMBL/GenBank/DDBJ databases">
        <authorList>
            <consortium name="ELIXIR-Norway"/>
            <consortium name="Elixir Norway"/>
        </authorList>
    </citation>
    <scope>NUCLEOTIDE SEQUENCE</scope>
</reference>
<dbReference type="PROSITE" id="PS01361">
    <property type="entry name" value="ZF_DOF_1"/>
    <property type="match status" value="1"/>
</dbReference>
<sequence length="337" mass="36145">MVINMHLTMNHCQEELEAADLMHQGVGSVDSAISAGDQQSPGSAIGGAGSAGGCLRERPVKVIPCPRCQSMNTKFCYYNNYSVNQPRHFCRNCQRYWTVGGTLRNVPVGGGSRKKVRTRGGQRNDIGSDQATHDRDPRAAGLLQGGSHGLLNMTLQPNVLLPSTIEMAATQQQLSILSQVTGGRLGSCYQLLQPAAGLMEPPPSTTTATATSQLSTFLQFPNMDQRSGQNGSYNAAIAAAFSKSAPASAATGGLQMNQQQQQQQQQDHHHLSTALHSAMYDLQTSAMPNSTLQMGSGMHHAGPFSNHGGLNNHPQNYEGNHIEFFSSLMHKPGYWGA</sequence>
<keyword evidence="6" id="KW-0804">Transcription</keyword>
<keyword evidence="1" id="KW-0479">Metal-binding</keyword>
<evidence type="ECO:0000256" key="4">
    <source>
        <dbReference type="ARBA" id="ARBA00023015"/>
    </source>
</evidence>
<evidence type="ECO:0000313" key="10">
    <source>
        <dbReference type="EMBL" id="CAK9263459.1"/>
    </source>
</evidence>
<evidence type="ECO:0000256" key="6">
    <source>
        <dbReference type="ARBA" id="ARBA00023163"/>
    </source>
</evidence>
<evidence type="ECO:0000256" key="7">
    <source>
        <dbReference type="ARBA" id="ARBA00023242"/>
    </source>
</evidence>
<dbReference type="PANTHER" id="PTHR31089">
    <property type="entry name" value="CYCLIC DOF FACTOR 2"/>
    <property type="match status" value="1"/>
</dbReference>
<evidence type="ECO:0000256" key="5">
    <source>
        <dbReference type="ARBA" id="ARBA00023125"/>
    </source>
</evidence>
<gene>
    <name evidence="10" type="ORF">CSSPJE1EN1_LOCUS8937</name>
</gene>
<name>A0ABP0WAE9_9BRYO</name>
<protein>
    <recommendedName>
        <fullName evidence="9">Dof-type domain-containing protein</fullName>
    </recommendedName>
</protein>
<evidence type="ECO:0000256" key="1">
    <source>
        <dbReference type="ARBA" id="ARBA00022723"/>
    </source>
</evidence>
<dbReference type="InterPro" id="IPR003851">
    <property type="entry name" value="Znf_Dof"/>
</dbReference>
<proteinExistence type="predicted"/>
<keyword evidence="4" id="KW-0805">Transcription regulation</keyword>
<organism evidence="10 11">
    <name type="scientific">Sphagnum jensenii</name>
    <dbReference type="NCBI Taxonomy" id="128206"/>
    <lineage>
        <taxon>Eukaryota</taxon>
        <taxon>Viridiplantae</taxon>
        <taxon>Streptophyta</taxon>
        <taxon>Embryophyta</taxon>
        <taxon>Bryophyta</taxon>
        <taxon>Sphagnophytina</taxon>
        <taxon>Sphagnopsida</taxon>
        <taxon>Sphagnales</taxon>
        <taxon>Sphagnaceae</taxon>
        <taxon>Sphagnum</taxon>
    </lineage>
</organism>
<dbReference type="InterPro" id="IPR045174">
    <property type="entry name" value="Dof"/>
</dbReference>
<feature type="region of interest" description="Disordered" evidence="8">
    <location>
        <begin position="249"/>
        <end position="271"/>
    </location>
</feature>
<evidence type="ECO:0000256" key="3">
    <source>
        <dbReference type="ARBA" id="ARBA00022833"/>
    </source>
</evidence>
<dbReference type="PANTHER" id="PTHR31089:SF22">
    <property type="entry name" value="CYCLIC DOF FACTOR 4"/>
    <property type="match status" value="1"/>
</dbReference>
<keyword evidence="5" id="KW-0238">DNA-binding</keyword>
<evidence type="ECO:0000256" key="8">
    <source>
        <dbReference type="SAM" id="MobiDB-lite"/>
    </source>
</evidence>
<evidence type="ECO:0000256" key="2">
    <source>
        <dbReference type="ARBA" id="ARBA00022771"/>
    </source>
</evidence>
<dbReference type="Proteomes" id="UP001497444">
    <property type="component" value="Chromosome 15"/>
</dbReference>
<keyword evidence="2" id="KW-0863">Zinc-finger</keyword>
<keyword evidence="11" id="KW-1185">Reference proteome</keyword>
<keyword evidence="3" id="KW-0862">Zinc</keyword>
<dbReference type="PROSITE" id="PS50884">
    <property type="entry name" value="ZF_DOF_2"/>
    <property type="match status" value="1"/>
</dbReference>
<dbReference type="EMBL" id="OZ020110">
    <property type="protein sequence ID" value="CAK9263459.1"/>
    <property type="molecule type" value="Genomic_DNA"/>
</dbReference>
<accession>A0ABP0WAE9</accession>
<feature type="region of interest" description="Disordered" evidence="8">
    <location>
        <begin position="108"/>
        <end position="137"/>
    </location>
</feature>
<feature type="domain" description="Dof-type" evidence="9">
    <location>
        <begin position="63"/>
        <end position="117"/>
    </location>
</feature>
<evidence type="ECO:0000313" key="11">
    <source>
        <dbReference type="Proteomes" id="UP001497444"/>
    </source>
</evidence>